<keyword evidence="3" id="KW-1185">Reference proteome</keyword>
<dbReference type="EMBL" id="JAPWTJ010000048">
    <property type="protein sequence ID" value="KAJ8984080.1"/>
    <property type="molecule type" value="Genomic_DNA"/>
</dbReference>
<feature type="compositionally biased region" description="Basic residues" evidence="1">
    <location>
        <begin position="84"/>
        <end position="98"/>
    </location>
</feature>
<evidence type="ECO:0000313" key="2">
    <source>
        <dbReference type="EMBL" id="KAJ8984080.1"/>
    </source>
</evidence>
<evidence type="ECO:0000313" key="3">
    <source>
        <dbReference type="Proteomes" id="UP001162164"/>
    </source>
</evidence>
<evidence type="ECO:0000256" key="1">
    <source>
        <dbReference type="SAM" id="MobiDB-lite"/>
    </source>
</evidence>
<name>A0ABQ9K3J3_9CUCU</name>
<organism evidence="2 3">
    <name type="scientific">Molorchus minor</name>
    <dbReference type="NCBI Taxonomy" id="1323400"/>
    <lineage>
        <taxon>Eukaryota</taxon>
        <taxon>Metazoa</taxon>
        <taxon>Ecdysozoa</taxon>
        <taxon>Arthropoda</taxon>
        <taxon>Hexapoda</taxon>
        <taxon>Insecta</taxon>
        <taxon>Pterygota</taxon>
        <taxon>Neoptera</taxon>
        <taxon>Endopterygota</taxon>
        <taxon>Coleoptera</taxon>
        <taxon>Polyphaga</taxon>
        <taxon>Cucujiformia</taxon>
        <taxon>Chrysomeloidea</taxon>
        <taxon>Cerambycidae</taxon>
        <taxon>Lamiinae</taxon>
        <taxon>Monochamini</taxon>
        <taxon>Molorchus</taxon>
    </lineage>
</organism>
<reference evidence="2" key="1">
    <citation type="journal article" date="2023" name="Insect Mol. Biol.">
        <title>Genome sequencing provides insights into the evolution of gene families encoding plant cell wall-degrading enzymes in longhorned beetles.</title>
        <authorList>
            <person name="Shin N.R."/>
            <person name="Okamura Y."/>
            <person name="Kirsch R."/>
            <person name="Pauchet Y."/>
        </authorList>
    </citation>
    <scope>NUCLEOTIDE SEQUENCE</scope>
    <source>
        <strain evidence="2">MMC_N1</strain>
    </source>
</reference>
<proteinExistence type="predicted"/>
<protein>
    <submittedName>
        <fullName evidence="2">Uncharacterized protein</fullName>
    </submittedName>
</protein>
<gene>
    <name evidence="2" type="ORF">NQ317_006578</name>
</gene>
<dbReference type="Proteomes" id="UP001162164">
    <property type="component" value="Unassembled WGS sequence"/>
</dbReference>
<accession>A0ABQ9K3J3</accession>
<feature type="compositionally biased region" description="Pro residues" evidence="1">
    <location>
        <begin position="63"/>
        <end position="76"/>
    </location>
</feature>
<feature type="region of interest" description="Disordered" evidence="1">
    <location>
        <begin position="63"/>
        <end position="98"/>
    </location>
</feature>
<comment type="caution">
    <text evidence="2">The sequence shown here is derived from an EMBL/GenBank/DDBJ whole genome shotgun (WGS) entry which is preliminary data.</text>
</comment>
<sequence>MKACGLRYILHLDITATYTFLVIGTLQTIYEISYVNWTDKAGELLFCNPGAGNYTCAVMAGIVPPPPEPEPPPPPPEAEEEAKKKKTRGEKRKGKGKK</sequence>